<dbReference type="AlphaFoldDB" id="Q7MAJ6"/>
<gene>
    <name evidence="5" type="primary">WBGX</name>
    <name evidence="5" type="ordered locus">WS0205</name>
</gene>
<comment type="similarity">
    <text evidence="1 4">Belongs to the DegT/DnrJ/EryC1 family.</text>
</comment>
<keyword evidence="3 4" id="KW-0663">Pyridoxal phosphate</keyword>
<keyword evidence="6" id="KW-1185">Reference proteome</keyword>
<protein>
    <submittedName>
        <fullName evidence="5">WBGX PROTEIN</fullName>
    </submittedName>
</protein>
<accession>Q7MAJ6</accession>
<evidence type="ECO:0000313" key="5">
    <source>
        <dbReference type="EMBL" id="CAE09363.1"/>
    </source>
</evidence>
<dbReference type="InterPro" id="IPR000653">
    <property type="entry name" value="DegT/StrS_aminotransferase"/>
</dbReference>
<evidence type="ECO:0000256" key="2">
    <source>
        <dbReference type="PIRSR" id="PIRSR000390-1"/>
    </source>
</evidence>
<evidence type="ECO:0000256" key="1">
    <source>
        <dbReference type="ARBA" id="ARBA00037999"/>
    </source>
</evidence>
<dbReference type="RefSeq" id="WP_011138163.1">
    <property type="nucleotide sequence ID" value="NC_005090.1"/>
</dbReference>
<evidence type="ECO:0000256" key="4">
    <source>
        <dbReference type="RuleBase" id="RU004508"/>
    </source>
</evidence>
<dbReference type="Pfam" id="PF01041">
    <property type="entry name" value="DegT_DnrJ_EryC1"/>
    <property type="match status" value="1"/>
</dbReference>
<dbReference type="GO" id="GO:0008483">
    <property type="term" value="F:transaminase activity"/>
    <property type="evidence" value="ECO:0007669"/>
    <property type="project" value="TreeGrafter"/>
</dbReference>
<name>Q7MAJ6_WOLSU</name>
<sequence>METIPFFAPDIDDSESSEILSALSGKDSKVSLLEEQFKKYIGTKHAISTSDGTAAMHLCLCALDLKRGDKMLCSVNCHPFIPEVIRHFDAEPIFIDVSEKDFNLLAERCEEILEKNDSKKLRGIIVSHIAGGMAGIESFYALGKKYGIKIIEDATYAMGLSQGGKKVGSLGADATIFSFFPDKLHCIANGGMIVTNDDELAQKATLLRYHAMVQDEEGSEHPEYIYDVLDIGNKYDLTQIAAACCLAQLRKIDKIIARRKEIAKIYDRELSNLAHLSIPARSSEHVFSAYIVKIDKNRDGFAKELKERGVQTGLHFIPLHLLSYYKTKYALKVNNFPSALRNYQQVLSLPIHTKMSDEDVLFVCEQIKIVDKGRV</sequence>
<dbReference type="Gene3D" id="3.40.640.10">
    <property type="entry name" value="Type I PLP-dependent aspartate aminotransferase-like (Major domain)"/>
    <property type="match status" value="1"/>
</dbReference>
<dbReference type="PIRSF" id="PIRSF000390">
    <property type="entry name" value="PLP_StrS"/>
    <property type="match status" value="1"/>
</dbReference>
<proteinExistence type="inferred from homology"/>
<dbReference type="GO" id="GO:0030170">
    <property type="term" value="F:pyridoxal phosphate binding"/>
    <property type="evidence" value="ECO:0007669"/>
    <property type="project" value="TreeGrafter"/>
</dbReference>
<dbReference type="EMBL" id="BX571657">
    <property type="protein sequence ID" value="CAE09363.1"/>
    <property type="molecule type" value="Genomic_DNA"/>
</dbReference>
<organism evidence="6">
    <name type="scientific">Wolinella succinogenes (strain ATCC 29543 / DSM 1740 / CCUG 13145 / JCM 31913 / LMG 7466 / NCTC 11488 / FDC 602W)</name>
    <name type="common">Vibrio succinogenes</name>
    <dbReference type="NCBI Taxonomy" id="273121"/>
    <lineage>
        <taxon>Bacteria</taxon>
        <taxon>Pseudomonadati</taxon>
        <taxon>Campylobacterota</taxon>
        <taxon>Epsilonproteobacteria</taxon>
        <taxon>Campylobacterales</taxon>
        <taxon>Helicobacteraceae</taxon>
        <taxon>Wolinella</taxon>
    </lineage>
</organism>
<dbReference type="PANTHER" id="PTHR30244">
    <property type="entry name" value="TRANSAMINASE"/>
    <property type="match status" value="1"/>
</dbReference>
<dbReference type="STRING" id="273121.WS0205"/>
<feature type="active site" description="Proton acceptor" evidence="2">
    <location>
        <position position="183"/>
    </location>
</feature>
<reference evidence="5 6" key="1">
    <citation type="journal article" date="2003" name="Proc. Natl. Acad. Sci. U.S.A.">
        <title>Complete genome sequence and analysis of Wolinella succinogenes.</title>
        <authorList>
            <person name="Baar C."/>
            <person name="Eppinger M."/>
            <person name="Raddatz G."/>
            <person name="Simon JM."/>
            <person name="Lanz C."/>
            <person name="Klimmek O."/>
            <person name="Nandakumar R."/>
            <person name="Gross R."/>
            <person name="Rosinus A."/>
            <person name="Keller H."/>
            <person name="Jagtap P."/>
            <person name="Linke B."/>
            <person name="Meyer F."/>
            <person name="Lederer H."/>
            <person name="Schuster S.C."/>
        </authorList>
    </citation>
    <scope>NUCLEOTIDE SEQUENCE [LARGE SCALE GENOMIC DNA]</scope>
    <source>
        <strain evidence="6">ATCC 29543 / DSM 1740 / CCUG 13145 / JCM 31913 / LMG 7466 / NCTC 11488 / FDC 602W</strain>
    </source>
</reference>
<dbReference type="KEGG" id="wsu:WS0205"/>
<dbReference type="Gene3D" id="3.90.1150.10">
    <property type="entry name" value="Aspartate Aminotransferase, domain 1"/>
    <property type="match status" value="1"/>
</dbReference>
<dbReference type="PANTHER" id="PTHR30244:SF34">
    <property type="entry name" value="DTDP-4-AMINO-4,6-DIDEOXYGALACTOSE TRANSAMINASE"/>
    <property type="match status" value="1"/>
</dbReference>
<dbReference type="SUPFAM" id="SSF53383">
    <property type="entry name" value="PLP-dependent transferases"/>
    <property type="match status" value="1"/>
</dbReference>
<dbReference type="Proteomes" id="UP000000422">
    <property type="component" value="Chromosome"/>
</dbReference>
<dbReference type="HOGENOM" id="CLU_033332_0_3_7"/>
<dbReference type="eggNOG" id="COG0399">
    <property type="taxonomic scope" value="Bacteria"/>
</dbReference>
<dbReference type="InterPro" id="IPR015422">
    <property type="entry name" value="PyrdxlP-dep_Trfase_small"/>
</dbReference>
<dbReference type="InterPro" id="IPR015424">
    <property type="entry name" value="PyrdxlP-dep_Trfase"/>
</dbReference>
<dbReference type="CDD" id="cd00616">
    <property type="entry name" value="AHBA_syn"/>
    <property type="match status" value="1"/>
</dbReference>
<dbReference type="GO" id="GO:0000271">
    <property type="term" value="P:polysaccharide biosynthetic process"/>
    <property type="evidence" value="ECO:0007669"/>
    <property type="project" value="TreeGrafter"/>
</dbReference>
<dbReference type="InterPro" id="IPR015421">
    <property type="entry name" value="PyrdxlP-dep_Trfase_major"/>
</dbReference>
<evidence type="ECO:0000256" key="3">
    <source>
        <dbReference type="PIRSR" id="PIRSR000390-2"/>
    </source>
</evidence>
<feature type="modified residue" description="N6-(pyridoxal phosphate)lysine" evidence="3">
    <location>
        <position position="183"/>
    </location>
</feature>
<evidence type="ECO:0000313" key="6">
    <source>
        <dbReference type="Proteomes" id="UP000000422"/>
    </source>
</evidence>